<dbReference type="RefSeq" id="WP_345712665.1">
    <property type="nucleotide sequence ID" value="NZ_BAABIL010000334.1"/>
</dbReference>
<gene>
    <name evidence="2" type="ORF">GCM10023225_22690</name>
</gene>
<protein>
    <submittedName>
        <fullName evidence="2">Uncharacterized protein</fullName>
    </submittedName>
</protein>
<evidence type="ECO:0000256" key="1">
    <source>
        <dbReference type="SAM" id="MobiDB-lite"/>
    </source>
</evidence>
<comment type="caution">
    <text evidence="2">The sequence shown here is derived from an EMBL/GenBank/DDBJ whole genome shotgun (WGS) entry which is preliminary data.</text>
</comment>
<reference evidence="3" key="1">
    <citation type="journal article" date="2019" name="Int. J. Syst. Evol. Microbiol.">
        <title>The Global Catalogue of Microorganisms (GCM) 10K type strain sequencing project: providing services to taxonomists for standard genome sequencing and annotation.</title>
        <authorList>
            <consortium name="The Broad Institute Genomics Platform"/>
            <consortium name="The Broad Institute Genome Sequencing Center for Infectious Disease"/>
            <person name="Wu L."/>
            <person name="Ma J."/>
        </authorList>
    </citation>
    <scope>NUCLEOTIDE SEQUENCE [LARGE SCALE GENOMIC DNA]</scope>
    <source>
        <strain evidence="3">JCM 18126</strain>
    </source>
</reference>
<feature type="compositionally biased region" description="Polar residues" evidence="1">
    <location>
        <begin position="1"/>
        <end position="12"/>
    </location>
</feature>
<sequence>MSENSDTSTPTDHTVDVFDNAEVRQVQDQGSRENARASNSGPPAPPARDPQDPLGLQDDAPGGTGQGDPTAGVRIGDEDREDAVPGDDGPEHPGTR</sequence>
<keyword evidence="3" id="KW-1185">Reference proteome</keyword>
<proteinExistence type="predicted"/>
<feature type="region of interest" description="Disordered" evidence="1">
    <location>
        <begin position="1"/>
        <end position="96"/>
    </location>
</feature>
<evidence type="ECO:0000313" key="2">
    <source>
        <dbReference type="EMBL" id="GAA4982266.1"/>
    </source>
</evidence>
<evidence type="ECO:0000313" key="3">
    <source>
        <dbReference type="Proteomes" id="UP001501195"/>
    </source>
</evidence>
<organism evidence="2 3">
    <name type="scientific">Kineococcus glutinatus</name>
    <dbReference type="NCBI Taxonomy" id="1070872"/>
    <lineage>
        <taxon>Bacteria</taxon>
        <taxon>Bacillati</taxon>
        <taxon>Actinomycetota</taxon>
        <taxon>Actinomycetes</taxon>
        <taxon>Kineosporiales</taxon>
        <taxon>Kineosporiaceae</taxon>
        <taxon>Kineococcus</taxon>
    </lineage>
</organism>
<dbReference type="Proteomes" id="UP001501195">
    <property type="component" value="Unassembled WGS sequence"/>
</dbReference>
<accession>A0ABP9HYF5</accession>
<name>A0ABP9HYF5_9ACTN</name>
<dbReference type="EMBL" id="BAABIL010000334">
    <property type="protein sequence ID" value="GAA4982266.1"/>
    <property type="molecule type" value="Genomic_DNA"/>
</dbReference>